<evidence type="ECO:0000313" key="2">
    <source>
        <dbReference type="Proteomes" id="UP000025238"/>
    </source>
</evidence>
<organism evidence="1 2">
    <name type="scientific">Stutzerimonas stutzeri</name>
    <name type="common">Pseudomonas stutzeri</name>
    <dbReference type="NCBI Taxonomy" id="316"/>
    <lineage>
        <taxon>Bacteria</taxon>
        <taxon>Pseudomonadati</taxon>
        <taxon>Pseudomonadota</taxon>
        <taxon>Gammaproteobacteria</taxon>
        <taxon>Pseudomonadales</taxon>
        <taxon>Pseudomonadaceae</taxon>
        <taxon>Stutzerimonas</taxon>
    </lineage>
</organism>
<sequence>MKIGNDQLAAAGFVETTYDGQEGIFYTKRQQAWDMPYVREHIIDNEEVLPETEVIVEVTPDQHVQMYIRDADYAEGPFALESDEALGLLKDAGFPA</sequence>
<evidence type="ECO:0000313" key="1">
    <source>
        <dbReference type="EMBL" id="AHY45250.1"/>
    </source>
</evidence>
<dbReference type="KEGG" id="pstu:UIB01_22425"/>
<reference evidence="1 2" key="1">
    <citation type="submission" date="2014-03" db="EMBL/GenBank/DDBJ databases">
        <title>Complete genome sequence of Pseudomonas stutzeri 19SMN4.</title>
        <authorList>
            <person name="Brunet-Galmes I."/>
            <person name="Nogales B."/>
            <person name="Busquets A."/>
            <person name="Pena A."/>
            <person name="Gomila M."/>
            <person name="Garcia-Valdes E."/>
            <person name="Lalucat J."/>
            <person name="Bennasar A."/>
            <person name="Bosch R."/>
        </authorList>
    </citation>
    <scope>NUCLEOTIDE SEQUENCE [LARGE SCALE GENOMIC DNA]</scope>
    <source>
        <strain evidence="1 2">19SMN4</strain>
        <plasmid evidence="2">Plasmid pLIB119</plasmid>
    </source>
</reference>
<accession>A0A023WZR0</accession>
<dbReference type="AlphaFoldDB" id="A0A023WZR0"/>
<keyword evidence="1" id="KW-0614">Plasmid</keyword>
<proteinExistence type="predicted"/>
<gene>
    <name evidence="1" type="ORF">UIB01_22425</name>
</gene>
<dbReference type="PATRIC" id="fig|316.97.peg.4491"/>
<dbReference type="Proteomes" id="UP000025238">
    <property type="component" value="Plasmid pLIB119"/>
</dbReference>
<protein>
    <submittedName>
        <fullName evidence="1">Uncharacterized protein</fullName>
    </submittedName>
</protein>
<name>A0A023WZR0_STUST</name>
<geneLocation type="plasmid" evidence="1 2">
    <name>pLIB119</name>
</geneLocation>
<dbReference type="EMBL" id="CP007510">
    <property type="protein sequence ID" value="AHY45250.1"/>
    <property type="molecule type" value="Genomic_DNA"/>
</dbReference>